<organism evidence="2 3">
    <name type="scientific">Gottfriedia solisilvae</name>
    <dbReference type="NCBI Taxonomy" id="1516104"/>
    <lineage>
        <taxon>Bacteria</taxon>
        <taxon>Bacillati</taxon>
        <taxon>Bacillota</taxon>
        <taxon>Bacilli</taxon>
        <taxon>Bacillales</taxon>
        <taxon>Bacillaceae</taxon>
        <taxon>Gottfriedia</taxon>
    </lineage>
</organism>
<dbReference type="RefSeq" id="WP_087998320.1">
    <property type="nucleotide sequence ID" value="NZ_BMHB01000001.1"/>
</dbReference>
<feature type="transmembrane region" description="Helical" evidence="1">
    <location>
        <begin position="7"/>
        <end position="25"/>
    </location>
</feature>
<sequence length="186" mass="21226">MKRKIAIIILLCFICIASYFVWIILPKEVNQSFDGYLYGLGEKKKSINEKVTITVKGKLRNKMFENDRFKGTIDIKGDVPPFVKIDQKEVEIVFNEDNSGLIILNDYSNWLDINNYGTLYISKDFSQLTILVYEEEPKGTNGWSTSDGIMISAPAKSREEALSISNHLMKNLLNGNGKKSLEDFNR</sequence>
<keyword evidence="1" id="KW-1133">Transmembrane helix</keyword>
<accession>A0A8J3EW63</accession>
<evidence type="ECO:0000313" key="2">
    <source>
        <dbReference type="EMBL" id="GGI13745.1"/>
    </source>
</evidence>
<name>A0A8J3EW63_9BACI</name>
<proteinExistence type="predicted"/>
<gene>
    <name evidence="2" type="ORF">GCM10007380_19450</name>
</gene>
<keyword evidence="1" id="KW-0472">Membrane</keyword>
<evidence type="ECO:0000256" key="1">
    <source>
        <dbReference type="SAM" id="Phobius"/>
    </source>
</evidence>
<comment type="caution">
    <text evidence="2">The sequence shown here is derived from an EMBL/GenBank/DDBJ whole genome shotgun (WGS) entry which is preliminary data.</text>
</comment>
<dbReference type="Proteomes" id="UP000626244">
    <property type="component" value="Unassembled WGS sequence"/>
</dbReference>
<keyword evidence="1" id="KW-0812">Transmembrane</keyword>
<evidence type="ECO:0000313" key="3">
    <source>
        <dbReference type="Proteomes" id="UP000626244"/>
    </source>
</evidence>
<dbReference type="EMBL" id="BMHB01000001">
    <property type="protein sequence ID" value="GGI13745.1"/>
    <property type="molecule type" value="Genomic_DNA"/>
</dbReference>
<keyword evidence="3" id="KW-1185">Reference proteome</keyword>
<dbReference type="AlphaFoldDB" id="A0A8J3EW63"/>
<dbReference type="OrthoDB" id="2971011at2"/>
<reference evidence="3" key="1">
    <citation type="journal article" date="2019" name="Int. J. Syst. Evol. Microbiol.">
        <title>The Global Catalogue of Microorganisms (GCM) 10K type strain sequencing project: providing services to taxonomists for standard genome sequencing and annotation.</title>
        <authorList>
            <consortium name="The Broad Institute Genomics Platform"/>
            <consortium name="The Broad Institute Genome Sequencing Center for Infectious Disease"/>
            <person name="Wu L."/>
            <person name="Ma J."/>
        </authorList>
    </citation>
    <scope>NUCLEOTIDE SEQUENCE [LARGE SCALE GENOMIC DNA]</scope>
    <source>
        <strain evidence="3">CGMCC 1.14993</strain>
    </source>
</reference>
<protein>
    <submittedName>
        <fullName evidence="2">Uncharacterized protein</fullName>
    </submittedName>
</protein>